<sequence>MTTEEYIRDLFSGAPLLSLEQLAEVLHRSKDGLRISLSGDNEISRKFLPCKVRIGRRIYFRTADVAKVLEQG</sequence>
<name>A0AAU8S1L5_PSEPU</name>
<dbReference type="AlphaFoldDB" id="A0AAU8S1L5"/>
<dbReference type="Proteomes" id="UP000033260">
    <property type="component" value="Chromosome"/>
</dbReference>
<accession>A0AAU8S1L5</accession>
<proteinExistence type="predicted"/>
<evidence type="ECO:0000313" key="1">
    <source>
        <dbReference type="EMBL" id="AJQ49416.1"/>
    </source>
</evidence>
<protein>
    <submittedName>
        <fullName evidence="1">Plasmid-related protein</fullName>
    </submittedName>
</protein>
<dbReference type="RefSeq" id="WP_019471274.1">
    <property type="nucleotide sequence ID" value="NZ_CP010979.1"/>
</dbReference>
<dbReference type="EMBL" id="CP010979">
    <property type="protein sequence ID" value="AJQ49416.1"/>
    <property type="molecule type" value="Genomic_DNA"/>
</dbReference>
<evidence type="ECO:0000313" key="2">
    <source>
        <dbReference type="Proteomes" id="UP000033260"/>
    </source>
</evidence>
<gene>
    <name evidence="1" type="ORF">N805_20330</name>
</gene>
<organism evidence="1 2">
    <name type="scientific">Pseudomonas putida S13.1.2</name>
    <dbReference type="NCBI Taxonomy" id="1384061"/>
    <lineage>
        <taxon>Bacteria</taxon>
        <taxon>Pseudomonadati</taxon>
        <taxon>Pseudomonadota</taxon>
        <taxon>Gammaproteobacteria</taxon>
        <taxon>Pseudomonadales</taxon>
        <taxon>Pseudomonadaceae</taxon>
        <taxon>Pseudomonas</taxon>
    </lineage>
</organism>
<reference evidence="1 2" key="1">
    <citation type="submission" date="2015-02" db="EMBL/GenBank/DDBJ databases">
        <title>Complete Genome Sequencing of Pseudomonas putida S13.1.2.</title>
        <authorList>
            <person name="Chong T.M."/>
            <person name="Chan K.G."/>
            <person name="Dessaux Y."/>
        </authorList>
    </citation>
    <scope>NUCLEOTIDE SEQUENCE [LARGE SCALE GENOMIC DNA]</scope>
    <source>
        <strain evidence="1 2">S13.1.2</strain>
    </source>
</reference>